<protein>
    <submittedName>
        <fullName evidence="3">Alpha/beta hydrolase</fullName>
    </submittedName>
</protein>
<dbReference type="GO" id="GO:0016787">
    <property type="term" value="F:hydrolase activity"/>
    <property type="evidence" value="ECO:0007669"/>
    <property type="project" value="UniProtKB-KW"/>
</dbReference>
<feature type="transmembrane region" description="Helical" evidence="1">
    <location>
        <begin position="6"/>
        <end position="30"/>
    </location>
</feature>
<dbReference type="EMBL" id="JADINF010000177">
    <property type="protein sequence ID" value="MBO8424751.1"/>
    <property type="molecule type" value="Genomic_DNA"/>
</dbReference>
<evidence type="ECO:0000313" key="3">
    <source>
        <dbReference type="EMBL" id="MBO8424751.1"/>
    </source>
</evidence>
<name>A0A940IDN8_9FIRM</name>
<organism evidence="3 4">
    <name type="scientific">Candidatus Stercoripulliclostridium pullicola</name>
    <dbReference type="NCBI Taxonomy" id="2840953"/>
    <lineage>
        <taxon>Bacteria</taxon>
        <taxon>Bacillati</taxon>
        <taxon>Bacillota</taxon>
        <taxon>Clostridia</taxon>
        <taxon>Eubacteriales</taxon>
        <taxon>Candidatus Stercoripulliclostridium</taxon>
    </lineage>
</organism>
<dbReference type="AlphaFoldDB" id="A0A940IDN8"/>
<keyword evidence="1" id="KW-1133">Transmembrane helix</keyword>
<reference evidence="3" key="1">
    <citation type="submission" date="2020-10" db="EMBL/GenBank/DDBJ databases">
        <authorList>
            <person name="Gilroy R."/>
        </authorList>
    </citation>
    <scope>NUCLEOTIDE SEQUENCE</scope>
    <source>
        <strain evidence="3">517</strain>
    </source>
</reference>
<evidence type="ECO:0000256" key="1">
    <source>
        <dbReference type="SAM" id="Phobius"/>
    </source>
</evidence>
<dbReference type="PANTHER" id="PTHR43358:SF4">
    <property type="entry name" value="ALPHA_BETA HYDROLASE FOLD-1 DOMAIN-CONTAINING PROTEIN"/>
    <property type="match status" value="1"/>
</dbReference>
<comment type="caution">
    <text evidence="3">The sequence shown here is derived from an EMBL/GenBank/DDBJ whole genome shotgun (WGS) entry which is preliminary data.</text>
</comment>
<evidence type="ECO:0000313" key="4">
    <source>
        <dbReference type="Proteomes" id="UP000727857"/>
    </source>
</evidence>
<feature type="domain" description="AB hydrolase-1" evidence="2">
    <location>
        <begin position="89"/>
        <end position="182"/>
    </location>
</feature>
<dbReference type="SUPFAM" id="SSF53474">
    <property type="entry name" value="alpha/beta-Hydrolases"/>
    <property type="match status" value="1"/>
</dbReference>
<dbReference type="Gene3D" id="3.40.50.1820">
    <property type="entry name" value="alpha/beta hydrolase"/>
    <property type="match status" value="1"/>
</dbReference>
<keyword evidence="3" id="KW-0378">Hydrolase</keyword>
<dbReference type="InterPro" id="IPR052920">
    <property type="entry name" value="DNA-binding_regulatory"/>
</dbReference>
<keyword evidence="1" id="KW-0812">Transmembrane</keyword>
<dbReference type="Pfam" id="PF00561">
    <property type="entry name" value="Abhydrolase_1"/>
    <property type="match status" value="1"/>
</dbReference>
<accession>A0A940IDN8</accession>
<keyword evidence="1" id="KW-0472">Membrane</keyword>
<dbReference type="InterPro" id="IPR000073">
    <property type="entry name" value="AB_hydrolase_1"/>
</dbReference>
<sequence length="311" mass="34871">MSVGEIVLIAADLAVALLLAVWFTGLYFGIKRLVKPDKRTVDYLVEYEIEEKGLDRAITGIPFEQMFRTSRFGYELAARFYACEGSSKTVVCLHGHNSCFASQLKYLPIFLSLGYNVFIPDHRRSGLSGGDTVTFGAYEKHDVLDWISELRARRPEDSVALFGESMGAATAIMVAAEIPDAVFLIDYCGYANFEGLLTRYTDNEDIRKAVMPSIRLIAEHCFGFEVKECDALEAIKRVSCPILIMHSKADKTVNYKNALMLKEAAPQAELHTFPDSVHARSITQYPDEYADTVKEFVRKAEAAYARRENDA</sequence>
<dbReference type="PANTHER" id="PTHR43358">
    <property type="entry name" value="ALPHA/BETA-HYDROLASE"/>
    <property type="match status" value="1"/>
</dbReference>
<reference evidence="3" key="2">
    <citation type="journal article" date="2021" name="PeerJ">
        <title>Extensive microbial diversity within the chicken gut microbiome revealed by metagenomics and culture.</title>
        <authorList>
            <person name="Gilroy R."/>
            <person name="Ravi A."/>
            <person name="Getino M."/>
            <person name="Pursley I."/>
            <person name="Horton D.L."/>
            <person name="Alikhan N.F."/>
            <person name="Baker D."/>
            <person name="Gharbi K."/>
            <person name="Hall N."/>
            <person name="Watson M."/>
            <person name="Adriaenssens E.M."/>
            <person name="Foster-Nyarko E."/>
            <person name="Jarju S."/>
            <person name="Secka A."/>
            <person name="Antonio M."/>
            <person name="Oren A."/>
            <person name="Chaudhuri R.R."/>
            <person name="La Ragione R."/>
            <person name="Hildebrand F."/>
            <person name="Pallen M.J."/>
        </authorList>
    </citation>
    <scope>NUCLEOTIDE SEQUENCE</scope>
    <source>
        <strain evidence="3">517</strain>
    </source>
</reference>
<dbReference type="Proteomes" id="UP000727857">
    <property type="component" value="Unassembled WGS sequence"/>
</dbReference>
<proteinExistence type="predicted"/>
<gene>
    <name evidence="3" type="ORF">IAB16_07000</name>
</gene>
<dbReference type="InterPro" id="IPR029058">
    <property type="entry name" value="AB_hydrolase_fold"/>
</dbReference>
<evidence type="ECO:0000259" key="2">
    <source>
        <dbReference type="Pfam" id="PF00561"/>
    </source>
</evidence>